<dbReference type="AlphaFoldDB" id="A0A1V9H3T6"/>
<accession>A0A1V9H3T6</accession>
<reference evidence="2 3" key="2">
    <citation type="journal article" date="2017" name="Plant Pathol.">
        <title>Pathogenicity and virulence gene content of Xanthomonas strains infecting Araceae, formerly known as Xanthomonas axonopodis pv. dieffenbachiae.</title>
        <authorList>
            <person name="Constantin E.C."/>
            <person name="Haegeman A."/>
            <person name="Van Vaerenbergh J."/>
            <person name="Baeyen S."/>
            <person name="Van Malderghem C."/>
            <person name="Maes M."/>
            <person name="Cottyn B."/>
        </authorList>
    </citation>
    <scope>NUCLEOTIDE SEQUENCE [LARGE SCALE GENOMIC DNA]</scope>
    <source>
        <strain evidence="2 3">LMG 25940</strain>
    </source>
</reference>
<reference evidence="2 3" key="1">
    <citation type="journal article" date="2016" name="Plant Pathol.">
        <title>Genetic characterization of strains named as Xanthomonas axonopodis pv. dieffenbachiae leads to a taxonomic revision of the X. axonopodis species complex.</title>
        <authorList>
            <person name="Constantin E.C."/>
            <person name="Cleenwerck I."/>
            <person name="Maes M."/>
            <person name="Baeyen S."/>
            <person name="Van Malderghem C."/>
            <person name="De Vos P."/>
            <person name="Cottyn B."/>
        </authorList>
    </citation>
    <scope>NUCLEOTIDE SEQUENCE [LARGE SCALE GENOMIC DNA]</scope>
    <source>
        <strain evidence="2 3">LMG 25940</strain>
    </source>
</reference>
<name>A0A1V9H3T6_9XANT</name>
<sequence length="193" mass="20577">MLWKLLAVVAVVALVAGSPAWAQGGSIPPTAIESGGWERQHLGDYVSEPGEPLPAFLKRAGVALHDYTSRTGNEACAMVATNSTLFSIRLGTDGVQRGCAVHHNDVLPGFRANGETIHSHPPRTTRLTARDMAWMKAYGLSMSGWSLNRKRGFSPDDVAGGPGWLVENKKLSHQADGQTTEWGAIAKGLAPQP</sequence>
<comment type="caution">
    <text evidence="2">The sequence shown here is derived from an EMBL/GenBank/DDBJ whole genome shotgun (WGS) entry which is preliminary data.</text>
</comment>
<feature type="chain" id="PRO_5010691454" evidence="1">
    <location>
        <begin position="23"/>
        <end position="193"/>
    </location>
</feature>
<protein>
    <submittedName>
        <fullName evidence="2">Uncharacterized protein</fullName>
    </submittedName>
</protein>
<organism evidence="2 3">
    <name type="scientific">Xanthomonas phaseoli pv. dieffenbachiae</name>
    <dbReference type="NCBI Taxonomy" id="92828"/>
    <lineage>
        <taxon>Bacteria</taxon>
        <taxon>Pseudomonadati</taxon>
        <taxon>Pseudomonadota</taxon>
        <taxon>Gammaproteobacteria</taxon>
        <taxon>Lysobacterales</taxon>
        <taxon>Lysobacteraceae</taxon>
        <taxon>Xanthomonas</taxon>
    </lineage>
</organism>
<keyword evidence="1" id="KW-0732">Signal</keyword>
<evidence type="ECO:0000313" key="2">
    <source>
        <dbReference type="EMBL" id="OQP77364.1"/>
    </source>
</evidence>
<dbReference type="Proteomes" id="UP000050546">
    <property type="component" value="Unassembled WGS sequence"/>
</dbReference>
<dbReference type="EMBL" id="JPYI02000081">
    <property type="protein sequence ID" value="OQP77364.1"/>
    <property type="molecule type" value="Genomic_DNA"/>
</dbReference>
<evidence type="ECO:0000313" key="3">
    <source>
        <dbReference type="Proteomes" id="UP000050546"/>
    </source>
</evidence>
<gene>
    <name evidence="2" type="ORF">IM53_013630</name>
</gene>
<feature type="signal peptide" evidence="1">
    <location>
        <begin position="1"/>
        <end position="22"/>
    </location>
</feature>
<dbReference type="RefSeq" id="WP_057677832.1">
    <property type="nucleotide sequence ID" value="NZ_JAGHVR010000005.1"/>
</dbReference>
<evidence type="ECO:0000256" key="1">
    <source>
        <dbReference type="SAM" id="SignalP"/>
    </source>
</evidence>
<proteinExistence type="predicted"/>